<dbReference type="PANTHER" id="PTHR36985:SF1">
    <property type="entry name" value="TRANSLOCATION AND ASSEMBLY MODULE SUBUNIT TAMB"/>
    <property type="match status" value="1"/>
</dbReference>
<evidence type="ECO:0000313" key="6">
    <source>
        <dbReference type="EMBL" id="OUS20163.1"/>
    </source>
</evidence>
<evidence type="ECO:0000256" key="2">
    <source>
        <dbReference type="ARBA" id="ARBA00022692"/>
    </source>
</evidence>
<evidence type="ECO:0000259" key="5">
    <source>
        <dbReference type="Pfam" id="PF04357"/>
    </source>
</evidence>
<dbReference type="GO" id="GO:0005886">
    <property type="term" value="C:plasma membrane"/>
    <property type="evidence" value="ECO:0007669"/>
    <property type="project" value="InterPro"/>
</dbReference>
<reference evidence="7" key="1">
    <citation type="journal article" date="2017" name="Proc. Natl. Acad. Sci. U.S.A.">
        <title>Simulation of Deepwater Horizon oil plume reveals substrate specialization within a complex community of hydrocarbon-degraders.</title>
        <authorList>
            <person name="Hu P."/>
            <person name="Dubinsky E.A."/>
            <person name="Probst A.J."/>
            <person name="Wang J."/>
            <person name="Sieber C.M.K."/>
            <person name="Tom L.M."/>
            <person name="Gardinali P."/>
            <person name="Banfield J.F."/>
            <person name="Atlas R.M."/>
            <person name="Andersen G.L."/>
        </authorList>
    </citation>
    <scope>NUCLEOTIDE SEQUENCE [LARGE SCALE GENOMIC DNA]</scope>
</reference>
<feature type="domain" description="Translocation and assembly module TamB C-terminal" evidence="5">
    <location>
        <begin position="1008"/>
        <end position="1436"/>
    </location>
</feature>
<comment type="caution">
    <text evidence="6">The sequence shown here is derived from an EMBL/GenBank/DDBJ whole genome shotgun (WGS) entry which is preliminary data.</text>
</comment>
<protein>
    <recommendedName>
        <fullName evidence="5">Translocation and assembly module TamB C-terminal domain-containing protein</fullName>
    </recommendedName>
</protein>
<dbReference type="Proteomes" id="UP000196102">
    <property type="component" value="Unassembled WGS sequence"/>
</dbReference>
<sequence>MLVLLLLFIILVVTFSFPKVQTATAQYLTTQLNEDYGTDIQITAVDISFSGDVILKKSLALDERKDTLIYFDELRTSILGFGDLFAGKPDLGTTSIDGLYLNMKRYKGEPNDNLNNFIIKFGSGSSSSSEPFVLNTGDLNITNSRISIIDENLRYPETFVAQKFNLESNGLRIEGSNIYAVIEHADFDMYTGVMNPDVNGNKILKIKNLSADFSYTPSQITANELTINTAGSILKGDLKLNYDRKDFADFIKKVEWDFNITDANLSTNELRKFYNEIVENDKVLITGHMKGPLNDFKVENLVATTLNDITIDGEMHFQNLIENEDDFFIEGDFKSLEVSNTDLKKFLPNILGNTLPNELNQLGTVKASGYASVNANTVVTRLSGNSRKGNFNTDLVLNDIQSGNIYYKGNIKLQKVDIGSLLGVKELGGVSLNLDVDGRGFDPDKANATLKGKIAQLTYNDYTYRNISVNGIFKKPIFNGIVSVNDPNLKMAFDGLADLTEAINTYDFTANIEYADLNKINLFTRDSIAILKGDIVMNMKGTSLDNAVGSINIKDASYKNQNDDYVFDDFSIVSSFKNEEHYISINSTDIIEGELSGVFIISEIPELFKNSIGNVYTNYQSKSITKDQYLDYEFKIYDKIVDLVFPDIALGENTILKGQVASNEAQFRMTFRSPDIKIYDIELDKVNVQVNNQNPLFNTFIKVDNVKNGTYDINNFQLINVTNNDTLLFRTKFNSSSRDTDKFNLSFYHTVNNENQSVVGIKKSDIIFQGKKWFLNKKDDNVKLKFDHDFKSFQLDSLVARHEEEFITLGGSISGKESKNLNLNFENVRVSSLTSPIDSLKLKGHIDGYLSLDQTDGKYAPSSEFTVKGFEVNETPLGDFDLSVIGNEDLSLYDVNAQLKDDELKSFSANGTINTQGEKSQIDVEAVFKDFNLIALSPLGGEVLDKIRGLTSGKASITGSLIAPEINGSLKLKKAGLRIPYLNTDFNIENNSEIGITSTSFDFNNISLTDTKYNTQGILSGAINHKNFGFWDMDLKIESDRLLALDTELTPDALYYGTAFIDGQATITGPIDELFINVIAITGEDTIFKVPINDGESLGDTTAIYFLSPEEKKARISGEKIVTKEVKGLELRFELEVTPVAEVEITVDPTNGSYLHGSGVGNLLLEINTNGKFIMNGDFIVTEGYYNFKYAGIVNKNFIIEPGGTMDWNGDPTNANIDVEAVYRTSANPSILLDNPNLNAQVPVEVLTKLQGDLSFFDPEFQIRFPNTNSVVSSELQYRLEDKSQRQLQALSLVATGSFYNPNSIGQNAVTGNVVESVTGIVNDLVSREDSKFNFGVSYEASERNPNSDLQRSDRFGITLSTQITDRVLINGKLGVPVGSTSASERAVIGNVEIEFLINEDGTLRLKLFNRENTLQQLGQQEDYTQGLGLQYRINFNSLKELYERIFKKEMVKERDFKASEEVDSKPTPN</sequence>
<dbReference type="Pfam" id="PF04357">
    <property type="entry name" value="TamB"/>
    <property type="match status" value="1"/>
</dbReference>
<dbReference type="GO" id="GO:0009306">
    <property type="term" value="P:protein secretion"/>
    <property type="evidence" value="ECO:0007669"/>
    <property type="project" value="InterPro"/>
</dbReference>
<name>A0A1Z8BC47_9FLAO</name>
<organism evidence="6 7">
    <name type="scientific">Nonlabens dokdonensis</name>
    <dbReference type="NCBI Taxonomy" id="328515"/>
    <lineage>
        <taxon>Bacteria</taxon>
        <taxon>Pseudomonadati</taxon>
        <taxon>Bacteroidota</taxon>
        <taxon>Flavobacteriia</taxon>
        <taxon>Flavobacteriales</taxon>
        <taxon>Flavobacteriaceae</taxon>
        <taxon>Nonlabens</taxon>
    </lineage>
</organism>
<accession>A0A1Z8BC47</accession>
<comment type="subcellular location">
    <subcellularLocation>
        <location evidence="1">Membrane</location>
        <topology evidence="1">Single-pass membrane protein</topology>
    </subcellularLocation>
</comment>
<evidence type="ECO:0000256" key="1">
    <source>
        <dbReference type="ARBA" id="ARBA00004167"/>
    </source>
</evidence>
<keyword evidence="4" id="KW-0472">Membrane</keyword>
<proteinExistence type="predicted"/>
<keyword evidence="3" id="KW-1133">Transmembrane helix</keyword>
<evidence type="ECO:0000313" key="7">
    <source>
        <dbReference type="Proteomes" id="UP000196102"/>
    </source>
</evidence>
<evidence type="ECO:0000256" key="4">
    <source>
        <dbReference type="ARBA" id="ARBA00023136"/>
    </source>
</evidence>
<dbReference type="PANTHER" id="PTHR36985">
    <property type="entry name" value="TRANSLOCATION AND ASSEMBLY MODULE SUBUNIT TAMB"/>
    <property type="match status" value="1"/>
</dbReference>
<dbReference type="InterPro" id="IPR007452">
    <property type="entry name" value="TamB_C"/>
</dbReference>
<gene>
    <name evidence="6" type="ORF">A9Q93_01620</name>
</gene>
<dbReference type="EMBL" id="MAAX01000028">
    <property type="protein sequence ID" value="OUS20163.1"/>
    <property type="molecule type" value="Genomic_DNA"/>
</dbReference>
<keyword evidence="2" id="KW-0812">Transmembrane</keyword>
<evidence type="ECO:0000256" key="3">
    <source>
        <dbReference type="ARBA" id="ARBA00022989"/>
    </source>
</evidence>